<protein>
    <submittedName>
        <fullName evidence="1">Uncharacterized protein</fullName>
    </submittedName>
</protein>
<dbReference type="EMBL" id="CAAALY010004658">
    <property type="protein sequence ID" value="VEL08753.1"/>
    <property type="molecule type" value="Genomic_DNA"/>
</dbReference>
<organism evidence="1 2">
    <name type="scientific">Protopolystoma xenopodis</name>
    <dbReference type="NCBI Taxonomy" id="117903"/>
    <lineage>
        <taxon>Eukaryota</taxon>
        <taxon>Metazoa</taxon>
        <taxon>Spiralia</taxon>
        <taxon>Lophotrochozoa</taxon>
        <taxon>Platyhelminthes</taxon>
        <taxon>Monogenea</taxon>
        <taxon>Polyopisthocotylea</taxon>
        <taxon>Polystomatidea</taxon>
        <taxon>Polystomatidae</taxon>
        <taxon>Protopolystoma</taxon>
    </lineage>
</organism>
<dbReference type="AlphaFoldDB" id="A0A448WCX4"/>
<evidence type="ECO:0000313" key="1">
    <source>
        <dbReference type="EMBL" id="VEL08753.1"/>
    </source>
</evidence>
<keyword evidence="2" id="KW-1185">Reference proteome</keyword>
<sequence>MAAIMVSNKRRELRSYRDLLVQQAAQLRNCLVPGQIPDIEVSYSTGHLLFLFINLTLYLEFQSLPNWILYRVKDFTILKDPYCCSRLA</sequence>
<comment type="caution">
    <text evidence="1">The sequence shown here is derived from an EMBL/GenBank/DDBJ whole genome shotgun (WGS) entry which is preliminary data.</text>
</comment>
<name>A0A448WCX4_9PLAT</name>
<accession>A0A448WCX4</accession>
<proteinExistence type="predicted"/>
<dbReference type="Proteomes" id="UP000784294">
    <property type="component" value="Unassembled WGS sequence"/>
</dbReference>
<evidence type="ECO:0000313" key="2">
    <source>
        <dbReference type="Proteomes" id="UP000784294"/>
    </source>
</evidence>
<reference evidence="1" key="1">
    <citation type="submission" date="2018-11" db="EMBL/GenBank/DDBJ databases">
        <authorList>
            <consortium name="Pathogen Informatics"/>
        </authorList>
    </citation>
    <scope>NUCLEOTIDE SEQUENCE</scope>
</reference>
<gene>
    <name evidence="1" type="ORF">PXEA_LOCUS2193</name>
</gene>